<dbReference type="EMBL" id="JAINDJ010000004">
    <property type="protein sequence ID" value="KAG9450131.1"/>
    <property type="molecule type" value="Genomic_DNA"/>
</dbReference>
<keyword evidence="1" id="KW-0732">Signal</keyword>
<evidence type="ECO:0000313" key="4">
    <source>
        <dbReference type="Proteomes" id="UP000825729"/>
    </source>
</evidence>
<gene>
    <name evidence="2" type="ORF">H6P81_010096</name>
    <name evidence="3" type="ORF">H6P81_010200</name>
</gene>
<dbReference type="AlphaFoldDB" id="A0AAV7EQ82"/>
<evidence type="ECO:0000313" key="3">
    <source>
        <dbReference type="EMBL" id="KAG9450235.1"/>
    </source>
</evidence>
<accession>A0AAV7EQ82</accession>
<name>A0AAV7EQ82_ARIFI</name>
<proteinExistence type="predicted"/>
<dbReference type="EMBL" id="JAINDJ010000004">
    <property type="protein sequence ID" value="KAG9450235.1"/>
    <property type="molecule type" value="Genomic_DNA"/>
</dbReference>
<comment type="caution">
    <text evidence="3">The sequence shown here is derived from an EMBL/GenBank/DDBJ whole genome shotgun (WGS) entry which is preliminary data.</text>
</comment>
<organism evidence="3 4">
    <name type="scientific">Aristolochia fimbriata</name>
    <name type="common">White veined hardy Dutchman's pipe vine</name>
    <dbReference type="NCBI Taxonomy" id="158543"/>
    <lineage>
        <taxon>Eukaryota</taxon>
        <taxon>Viridiplantae</taxon>
        <taxon>Streptophyta</taxon>
        <taxon>Embryophyta</taxon>
        <taxon>Tracheophyta</taxon>
        <taxon>Spermatophyta</taxon>
        <taxon>Magnoliopsida</taxon>
        <taxon>Magnoliidae</taxon>
        <taxon>Piperales</taxon>
        <taxon>Aristolochiaceae</taxon>
        <taxon>Aristolochia</taxon>
    </lineage>
</organism>
<keyword evidence="4" id="KW-1185">Reference proteome</keyword>
<feature type="signal peptide" evidence="1">
    <location>
        <begin position="1"/>
        <end position="27"/>
    </location>
</feature>
<dbReference type="Proteomes" id="UP000825729">
    <property type="component" value="Unassembled WGS sequence"/>
</dbReference>
<protein>
    <submittedName>
        <fullName evidence="3">Uncharacterized protein</fullName>
    </submittedName>
</protein>
<evidence type="ECO:0000256" key="1">
    <source>
        <dbReference type="SAM" id="SignalP"/>
    </source>
</evidence>
<sequence>MKYSHYTILALLLASFLFSSFNGEVSARRINSEDCDDDYQFPNCVNEYCDVWCYNEQNAQGGTCRNKNTCVCHDCVKK</sequence>
<reference evidence="3 4" key="1">
    <citation type="submission" date="2021-07" db="EMBL/GenBank/DDBJ databases">
        <title>The Aristolochia fimbriata genome: insights into angiosperm evolution, floral development and chemical biosynthesis.</title>
        <authorList>
            <person name="Jiao Y."/>
        </authorList>
    </citation>
    <scope>NUCLEOTIDE SEQUENCE [LARGE SCALE GENOMIC DNA]</scope>
    <source>
        <strain evidence="3">IBCAS-2021</strain>
        <tissue evidence="3">Leaf</tissue>
    </source>
</reference>
<feature type="chain" id="PRO_5044715906" evidence="1">
    <location>
        <begin position="28"/>
        <end position="78"/>
    </location>
</feature>
<evidence type="ECO:0000313" key="2">
    <source>
        <dbReference type="EMBL" id="KAG9450131.1"/>
    </source>
</evidence>